<sequence>MRANALHSFFSIFFFFLPFFAASFRNIFLSPSSHRAGIGPCCCEMVWFPLGGQTGLVNWIAGISCVYLHDQPVKIDHLFCQCSYNHSDLETSRREHARVGCTFLLEHGTSTTHSLPPSPYIPHSGQTRQSPPHPLRSRMCIPSFAR</sequence>
<keyword evidence="2" id="KW-0732">Signal</keyword>
<dbReference type="EMBL" id="NESQ01000209">
    <property type="protein sequence ID" value="PUU75935.1"/>
    <property type="molecule type" value="Genomic_DNA"/>
</dbReference>
<gene>
    <name evidence="3" type="ORF">B9Z19DRAFT_298413</name>
</gene>
<evidence type="ECO:0000256" key="1">
    <source>
        <dbReference type="SAM" id="MobiDB-lite"/>
    </source>
</evidence>
<evidence type="ECO:0000313" key="4">
    <source>
        <dbReference type="Proteomes" id="UP000244722"/>
    </source>
</evidence>
<evidence type="ECO:0008006" key="5">
    <source>
        <dbReference type="Google" id="ProtNLM"/>
    </source>
</evidence>
<keyword evidence="4" id="KW-1185">Reference proteome</keyword>
<dbReference type="AlphaFoldDB" id="A0A2T6ZKC4"/>
<evidence type="ECO:0000313" key="3">
    <source>
        <dbReference type="EMBL" id="PUU75935.1"/>
    </source>
</evidence>
<dbReference type="OrthoDB" id="10633750at2759"/>
<feature type="signal peptide" evidence="2">
    <location>
        <begin position="1"/>
        <end position="23"/>
    </location>
</feature>
<protein>
    <recommendedName>
        <fullName evidence="5">Secreted protein</fullName>
    </recommendedName>
</protein>
<reference evidence="3 4" key="1">
    <citation type="submission" date="2017-04" db="EMBL/GenBank/DDBJ databases">
        <title>Draft genome sequence of Tuber borchii Vittad., a whitish edible truffle.</title>
        <authorList>
            <consortium name="DOE Joint Genome Institute"/>
            <person name="Murat C."/>
            <person name="Kuo A."/>
            <person name="Barry K.W."/>
            <person name="Clum A."/>
            <person name="Dockter R.B."/>
            <person name="Fauchery L."/>
            <person name="Iotti M."/>
            <person name="Kohler A."/>
            <person name="Labutti K."/>
            <person name="Lindquist E.A."/>
            <person name="Lipzen A."/>
            <person name="Ohm R.A."/>
            <person name="Wang M."/>
            <person name="Grigoriev I.V."/>
            <person name="Zambonelli A."/>
            <person name="Martin F.M."/>
        </authorList>
    </citation>
    <scope>NUCLEOTIDE SEQUENCE [LARGE SCALE GENOMIC DNA]</scope>
    <source>
        <strain evidence="3 4">Tbo3840</strain>
    </source>
</reference>
<proteinExistence type="predicted"/>
<organism evidence="3 4">
    <name type="scientific">Tuber borchii</name>
    <name type="common">White truffle</name>
    <dbReference type="NCBI Taxonomy" id="42251"/>
    <lineage>
        <taxon>Eukaryota</taxon>
        <taxon>Fungi</taxon>
        <taxon>Dikarya</taxon>
        <taxon>Ascomycota</taxon>
        <taxon>Pezizomycotina</taxon>
        <taxon>Pezizomycetes</taxon>
        <taxon>Pezizales</taxon>
        <taxon>Tuberaceae</taxon>
        <taxon>Tuber</taxon>
    </lineage>
</organism>
<accession>A0A2T6ZKC4</accession>
<evidence type="ECO:0000256" key="2">
    <source>
        <dbReference type="SAM" id="SignalP"/>
    </source>
</evidence>
<dbReference type="Proteomes" id="UP000244722">
    <property type="component" value="Unassembled WGS sequence"/>
</dbReference>
<name>A0A2T6ZKC4_TUBBO</name>
<feature type="region of interest" description="Disordered" evidence="1">
    <location>
        <begin position="110"/>
        <end position="136"/>
    </location>
</feature>
<comment type="caution">
    <text evidence="3">The sequence shown here is derived from an EMBL/GenBank/DDBJ whole genome shotgun (WGS) entry which is preliminary data.</text>
</comment>
<feature type="chain" id="PRO_5015421581" description="Secreted protein" evidence="2">
    <location>
        <begin position="24"/>
        <end position="146"/>
    </location>
</feature>